<evidence type="ECO:0000313" key="3">
    <source>
        <dbReference type="Proteomes" id="UP000799291"/>
    </source>
</evidence>
<accession>A0A6G1JD10</accession>
<sequence length="512" mass="56905">MSATNSIDLNDPHRSDRNAGPAEMPDIGIALGPSRRRARSPVIIPDSAEDNSGNGVVLSVDVEKRPQLEIIYEWLRNMHKDHRDQFLKLLPSAEEYTFAELGVARPYYHPKQLFLGESAGVQTWSQIYRNNYTKGTLRRAWTVSIFTKDLKTGIQIYPGRDWTMLHLTYPFEIYRTLGTVSGMNILHTLIVYIYLLCGHINELFTGAGSDTAAGLASGGGAPAKLSAAANHARDYHRHNRAQDIPKVARPSVIPEPDEDSSRHRRLRVVRAPREQLAAAVQRPTALGPLLAKPTRGNYTTTPQHTQPTQPATTTIERGVSRLSLTPALDLITASAHPPPNLNGKRPADANSDFENYKRVKKAWDSISQLKMDFEQQAQEIARLQESCGRKLARIVETEYEVGANLRETVEGKPKEVLTEWYIRSGMYRYDAIREREQGRGDKCVNGADDGRDDCDDAHDNVESGPSRDFRTEDCADEDAVDEYGADEDGDDEDACRTAGPTSIGTSVLGKVL</sequence>
<evidence type="ECO:0000256" key="1">
    <source>
        <dbReference type="SAM" id="MobiDB-lite"/>
    </source>
</evidence>
<dbReference type="Proteomes" id="UP000799291">
    <property type="component" value="Unassembled WGS sequence"/>
</dbReference>
<protein>
    <submittedName>
        <fullName evidence="2">Uncharacterized protein</fullName>
    </submittedName>
</protein>
<evidence type="ECO:0000313" key="2">
    <source>
        <dbReference type="EMBL" id="KAF2688111.1"/>
    </source>
</evidence>
<feature type="region of interest" description="Disordered" evidence="1">
    <location>
        <begin position="1"/>
        <end position="31"/>
    </location>
</feature>
<keyword evidence="3" id="KW-1185">Reference proteome</keyword>
<gene>
    <name evidence="2" type="ORF">K458DRAFT_385682</name>
</gene>
<name>A0A6G1JD10_9PLEO</name>
<organism evidence="2 3">
    <name type="scientific">Lentithecium fluviatile CBS 122367</name>
    <dbReference type="NCBI Taxonomy" id="1168545"/>
    <lineage>
        <taxon>Eukaryota</taxon>
        <taxon>Fungi</taxon>
        <taxon>Dikarya</taxon>
        <taxon>Ascomycota</taxon>
        <taxon>Pezizomycotina</taxon>
        <taxon>Dothideomycetes</taxon>
        <taxon>Pleosporomycetidae</taxon>
        <taxon>Pleosporales</taxon>
        <taxon>Massarineae</taxon>
        <taxon>Lentitheciaceae</taxon>
        <taxon>Lentithecium</taxon>
    </lineage>
</organism>
<feature type="compositionally biased region" description="Low complexity" evidence="1">
    <location>
        <begin position="299"/>
        <end position="313"/>
    </location>
</feature>
<feature type="region of interest" description="Disordered" evidence="1">
    <location>
        <begin position="227"/>
        <end position="267"/>
    </location>
</feature>
<proteinExistence type="predicted"/>
<feature type="region of interest" description="Disordered" evidence="1">
    <location>
        <begin position="288"/>
        <end position="313"/>
    </location>
</feature>
<feature type="compositionally biased region" description="Acidic residues" evidence="1">
    <location>
        <begin position="474"/>
        <end position="493"/>
    </location>
</feature>
<dbReference type="AlphaFoldDB" id="A0A6G1JD10"/>
<dbReference type="EMBL" id="MU005574">
    <property type="protein sequence ID" value="KAF2688111.1"/>
    <property type="molecule type" value="Genomic_DNA"/>
</dbReference>
<reference evidence="2" key="1">
    <citation type="journal article" date="2020" name="Stud. Mycol.">
        <title>101 Dothideomycetes genomes: a test case for predicting lifestyles and emergence of pathogens.</title>
        <authorList>
            <person name="Haridas S."/>
            <person name="Albert R."/>
            <person name="Binder M."/>
            <person name="Bloem J."/>
            <person name="Labutti K."/>
            <person name="Salamov A."/>
            <person name="Andreopoulos B."/>
            <person name="Baker S."/>
            <person name="Barry K."/>
            <person name="Bills G."/>
            <person name="Bluhm B."/>
            <person name="Cannon C."/>
            <person name="Castanera R."/>
            <person name="Culley D."/>
            <person name="Daum C."/>
            <person name="Ezra D."/>
            <person name="Gonzalez J."/>
            <person name="Henrissat B."/>
            <person name="Kuo A."/>
            <person name="Liang C."/>
            <person name="Lipzen A."/>
            <person name="Lutzoni F."/>
            <person name="Magnuson J."/>
            <person name="Mondo S."/>
            <person name="Nolan M."/>
            <person name="Ohm R."/>
            <person name="Pangilinan J."/>
            <person name="Park H.-J."/>
            <person name="Ramirez L."/>
            <person name="Alfaro M."/>
            <person name="Sun H."/>
            <person name="Tritt A."/>
            <person name="Yoshinaga Y."/>
            <person name="Zwiers L.-H."/>
            <person name="Turgeon B."/>
            <person name="Goodwin S."/>
            <person name="Spatafora J."/>
            <person name="Crous P."/>
            <person name="Grigoriev I."/>
        </authorList>
    </citation>
    <scope>NUCLEOTIDE SEQUENCE</scope>
    <source>
        <strain evidence="2">CBS 122367</strain>
    </source>
</reference>
<feature type="compositionally biased region" description="Basic and acidic residues" evidence="1">
    <location>
        <begin position="457"/>
        <end position="473"/>
    </location>
</feature>
<feature type="region of interest" description="Disordered" evidence="1">
    <location>
        <begin position="440"/>
        <end position="512"/>
    </location>
</feature>